<protein>
    <submittedName>
        <fullName evidence="3">AAA family ATPase</fullName>
    </submittedName>
</protein>
<dbReference type="CDD" id="cd01026">
    <property type="entry name" value="TOPRIM_OLD"/>
    <property type="match status" value="1"/>
</dbReference>
<dbReference type="PANTHER" id="PTHR43581:SF4">
    <property type="entry name" value="ATP_GTP PHOSPHATASE"/>
    <property type="match status" value="1"/>
</dbReference>
<evidence type="ECO:0000313" key="3">
    <source>
        <dbReference type="EMBL" id="MSU03358.1"/>
    </source>
</evidence>
<dbReference type="Proteomes" id="UP000469523">
    <property type="component" value="Unassembled WGS sequence"/>
</dbReference>
<dbReference type="Pfam" id="PF20469">
    <property type="entry name" value="OLD-like_TOPRIM"/>
    <property type="match status" value="1"/>
</dbReference>
<feature type="domain" description="Endonuclease GajA/Old nuclease/RecF-like AAA" evidence="1">
    <location>
        <begin position="174"/>
        <end position="340"/>
    </location>
</feature>
<accession>A0A6N7Y4I8</accession>
<dbReference type="EMBL" id="VUNQ01000067">
    <property type="protein sequence ID" value="MSU03358.1"/>
    <property type="molecule type" value="Genomic_DNA"/>
</dbReference>
<dbReference type="SUPFAM" id="SSF52540">
    <property type="entry name" value="P-loop containing nucleoside triphosphate hydrolases"/>
    <property type="match status" value="1"/>
</dbReference>
<dbReference type="InterPro" id="IPR051396">
    <property type="entry name" value="Bact_Antivir_Def_Nuclease"/>
</dbReference>
<name>A0A6N7Y4I8_9FIRM</name>
<evidence type="ECO:0000313" key="4">
    <source>
        <dbReference type="Proteomes" id="UP000469523"/>
    </source>
</evidence>
<evidence type="ECO:0000259" key="1">
    <source>
        <dbReference type="Pfam" id="PF13175"/>
    </source>
</evidence>
<dbReference type="AlphaFoldDB" id="A0A6N7Y4I8"/>
<keyword evidence="4" id="KW-1185">Reference proteome</keyword>
<dbReference type="InterPro" id="IPR027417">
    <property type="entry name" value="P-loop_NTPase"/>
</dbReference>
<comment type="caution">
    <text evidence="3">The sequence shown here is derived from an EMBL/GenBank/DDBJ whole genome shotgun (WGS) entry which is preliminary data.</text>
</comment>
<dbReference type="PANTHER" id="PTHR43581">
    <property type="entry name" value="ATP/GTP PHOSPHATASE"/>
    <property type="match status" value="1"/>
</dbReference>
<dbReference type="Pfam" id="PF13175">
    <property type="entry name" value="AAA_15"/>
    <property type="match status" value="2"/>
</dbReference>
<dbReference type="InterPro" id="IPR041685">
    <property type="entry name" value="AAA_GajA/Old/RecF-like"/>
</dbReference>
<dbReference type="Gene3D" id="3.40.50.300">
    <property type="entry name" value="P-loop containing nucleotide triphosphate hydrolases"/>
    <property type="match status" value="1"/>
</dbReference>
<sequence>MVITKNNIGGDRLRIKRISINNYRNLDGICINFHPINNFIVGENNLGKSNLLDLFNILYNFNSFRVEDFANIDEPIRIEMTLSLFETEKGLFNDLFDPEESDNINIIAVQDTVDSIIIFKHLETDTIISNSLIKCVNYINYNSLRLPNTELNFDRNRGVGKFLGHLISKYLDSQETSDIDFIKTEELDGLLDYINRNLIKIKSFNDFSIHANLDKDIKNLLSKVVVLADSNNFDLKDVGSGIQFLSMITLTIFEKILNMNKTRLEKSVMQNEDGENCIPIILGLDEPEIHLHPHMQRSLIKNLIRIIENKDSNFSDLLNTIFDIDNVMGQIIATTHSPNILTNDYKKIIRFYEGSGHKLNVKSGIDIRMEAEIEKHLLAQFAYIKEAFFARSVIIVEGDSEFSSIPIFAEKLEIDFDYLGISIIKASGANSVIPIKDLLESFGIKSIGIIDQDKYKESYRAIDNIYHTLGKDFEEDIVNTLIDKGKIEVLREIVCEYDVMGSERTLEENALNKRIKKYNLDIPDVMCPYKIADAEINDKDMAKLIYLTWLDINKTIILGRIIGYSLEKEDIPTVYIDAIKKAKELLENVE</sequence>
<evidence type="ECO:0000259" key="2">
    <source>
        <dbReference type="Pfam" id="PF20469"/>
    </source>
</evidence>
<proteinExistence type="predicted"/>
<feature type="domain" description="OLD protein-like TOPRIM" evidence="2">
    <location>
        <begin position="388"/>
        <end position="453"/>
    </location>
</feature>
<feature type="domain" description="Endonuclease GajA/Old nuclease/RecF-like AAA" evidence="1">
    <location>
        <begin position="15"/>
        <end position="138"/>
    </location>
</feature>
<gene>
    <name evidence="3" type="ORF">FYJ83_18020</name>
</gene>
<dbReference type="InterPro" id="IPR034139">
    <property type="entry name" value="TOPRIM_OLD"/>
</dbReference>
<organism evidence="3 4">
    <name type="scientific">Tissierella pigra</name>
    <dbReference type="NCBI Taxonomy" id="2607614"/>
    <lineage>
        <taxon>Bacteria</taxon>
        <taxon>Bacillati</taxon>
        <taxon>Bacillota</taxon>
        <taxon>Tissierellia</taxon>
        <taxon>Tissierellales</taxon>
        <taxon>Tissierellaceae</taxon>
        <taxon>Tissierella</taxon>
    </lineage>
</organism>
<reference evidence="3 4" key="1">
    <citation type="submission" date="2019-09" db="EMBL/GenBank/DDBJ databases">
        <title>In-depth cultivation of the pig gut microbiome towards novel bacterial diversity and tailored functional studies.</title>
        <authorList>
            <person name="Wylensek D."/>
            <person name="Hitch T.C.A."/>
            <person name="Clavel T."/>
        </authorList>
    </citation>
    <scope>NUCLEOTIDE SEQUENCE [LARGE SCALE GENOMIC DNA]</scope>
    <source>
        <strain evidence="3 4">WCA3-693-APC-4?</strain>
    </source>
</reference>